<dbReference type="OrthoDB" id="5089448at2759"/>
<keyword evidence="3" id="KW-1185">Reference proteome</keyword>
<dbReference type="GeneID" id="41991583"/>
<feature type="region of interest" description="Disordered" evidence="1">
    <location>
        <begin position="95"/>
        <end position="115"/>
    </location>
</feature>
<proteinExistence type="predicted"/>
<evidence type="ECO:0000313" key="2">
    <source>
        <dbReference type="EMBL" id="RBR25080.1"/>
    </source>
</evidence>
<name>A0A366S8Q6_9HYPO</name>
<reference evidence="2 3" key="1">
    <citation type="submission" date="2018-06" db="EMBL/GenBank/DDBJ databases">
        <title>Fusarium incarnatum-equiseti species complex species 28.</title>
        <authorList>
            <person name="Gardiner D.M."/>
        </authorList>
    </citation>
    <scope>NUCLEOTIDE SEQUENCE [LARGE SCALE GENOMIC DNA]</scope>
    <source>
        <strain evidence="2 3">FIESC_28</strain>
    </source>
</reference>
<sequence>MEVVGSVAATLQLAQALGVTVLKVREAYSQIKGIDDLLHDFDGQLDATRTVITILDDVIGNGKFDASTEGAAFALLEEVADRLTRLESLVKDTRNDLKKRKTEPGSEGLIPPAQSTATDKLLESLELDLSRLTSSQNRQASLAEKHEMEARLAPMQDLISQLRAKAHREKRRPYTSLSPQEIRDKAYMEDDTRSMLEVVNELVGSTKDYTSTIDSLSTASKVKSPQSRPVHSLRDRLEDITEWVDHTGGDDGASAISSLSGLSTPPSETITTSTAQTTATTGTENSFRDEMNQRRIRAVKENIKAKHYKKAIDLLEVLLSEDNEPLKDGEQDLLYRLMAKATVEGESKVNANIYTRRPLLKLRVTGKECRWKLMQATEALDQGDHDAVLDVLGCKFQFEEEWDSLGLTESDKRSVQKIQLARGESWFYAKQFWDIAATVRILERLLEDTSLSKSDRAMAHQTLTKAYRAKYDYKKSKFHGEQAYQNMIDIVGRDGEELHGLIQLLVDICSESEDPDRDIWKEMLPEGLATSSWSTKRPFKARDGLDTCFASKNIRHLHKLIDEQKGPHRLHQAVELLQQYYHIPDRGELLRIYDMLCWDCLQHSFEPHSILGVADTPDYEKQDFSCKRHQAFGTGTRGFSIIHFFAIAKFCWWEAMSHFEGLSDSCLDEISILLHSVQLNEPEDLQWPGSRSIDTGSFRMHDLVNRPMDLQLPKGSRGFAGAITVTPVWAAALSGKPTTVSFFLSLQETDTVRGANSILLLDRHEHDKPRKDCIQDVLKGILEIFETLPVRVARQLLSHTLHSEGHWCFIESWFLDKVLDKSGKDSADLLVWSPEENFRKVLSKSLLAFFFVLVTLDYEQPSRRKRILQPESVLQTLLKHSQATDQDSSAVLIDLISDVIQEQELRDYRDPSWCSKVAEQLGSWIDLVIIYVNYGRDVGSASVLKLERCIDDLAHWKQRMKRNIEEESTISRELKAKFRRAFGILNKKKRNELLDRKLELESERPFLADMVTIKERLEGIVILRNPEREQGVSGGS</sequence>
<accession>A0A366S8Q6</accession>
<dbReference type="RefSeq" id="XP_031019671.1">
    <property type="nucleotide sequence ID" value="XM_031156287.1"/>
</dbReference>
<dbReference type="Proteomes" id="UP000253153">
    <property type="component" value="Unassembled WGS sequence"/>
</dbReference>
<evidence type="ECO:0008006" key="4">
    <source>
        <dbReference type="Google" id="ProtNLM"/>
    </source>
</evidence>
<evidence type="ECO:0000256" key="1">
    <source>
        <dbReference type="SAM" id="MobiDB-lite"/>
    </source>
</evidence>
<feature type="compositionally biased region" description="Low complexity" evidence="1">
    <location>
        <begin position="252"/>
        <end position="283"/>
    </location>
</feature>
<gene>
    <name evidence="2" type="ORF">FIESC28_02137</name>
</gene>
<dbReference type="EMBL" id="QKXC01000044">
    <property type="protein sequence ID" value="RBR25080.1"/>
    <property type="molecule type" value="Genomic_DNA"/>
</dbReference>
<protein>
    <recommendedName>
        <fullName evidence="4">Fungal N-terminal domain-containing protein</fullName>
    </recommendedName>
</protein>
<comment type="caution">
    <text evidence="2">The sequence shown here is derived from an EMBL/GenBank/DDBJ whole genome shotgun (WGS) entry which is preliminary data.</text>
</comment>
<evidence type="ECO:0000313" key="3">
    <source>
        <dbReference type="Proteomes" id="UP000253153"/>
    </source>
</evidence>
<organism evidence="2 3">
    <name type="scientific">Fusarium coffeatum</name>
    <dbReference type="NCBI Taxonomy" id="231269"/>
    <lineage>
        <taxon>Eukaryota</taxon>
        <taxon>Fungi</taxon>
        <taxon>Dikarya</taxon>
        <taxon>Ascomycota</taxon>
        <taxon>Pezizomycotina</taxon>
        <taxon>Sordariomycetes</taxon>
        <taxon>Hypocreomycetidae</taxon>
        <taxon>Hypocreales</taxon>
        <taxon>Nectriaceae</taxon>
        <taxon>Fusarium</taxon>
        <taxon>Fusarium incarnatum-equiseti species complex</taxon>
    </lineage>
</organism>
<feature type="region of interest" description="Disordered" evidence="1">
    <location>
        <begin position="248"/>
        <end position="285"/>
    </location>
</feature>
<dbReference type="AlphaFoldDB" id="A0A366S8Q6"/>